<dbReference type="Pfam" id="PF04434">
    <property type="entry name" value="SWIM"/>
    <property type="match status" value="1"/>
</dbReference>
<keyword evidence="1" id="KW-0863">Zinc-finger</keyword>
<feature type="region of interest" description="Disordered" evidence="2">
    <location>
        <begin position="1"/>
        <end position="22"/>
    </location>
</feature>
<evidence type="ECO:0000256" key="1">
    <source>
        <dbReference type="PROSITE-ProRule" id="PRU00325"/>
    </source>
</evidence>
<keyword evidence="5" id="KW-1185">Reference proteome</keyword>
<dbReference type="Proteomes" id="UP000821853">
    <property type="component" value="Chromosome 2"/>
</dbReference>
<organism evidence="4 5">
    <name type="scientific">Haemaphysalis longicornis</name>
    <name type="common">Bush tick</name>
    <dbReference type="NCBI Taxonomy" id="44386"/>
    <lineage>
        <taxon>Eukaryota</taxon>
        <taxon>Metazoa</taxon>
        <taxon>Ecdysozoa</taxon>
        <taxon>Arthropoda</taxon>
        <taxon>Chelicerata</taxon>
        <taxon>Arachnida</taxon>
        <taxon>Acari</taxon>
        <taxon>Parasitiformes</taxon>
        <taxon>Ixodida</taxon>
        <taxon>Ixodoidea</taxon>
        <taxon>Ixodidae</taxon>
        <taxon>Haemaphysalinae</taxon>
        <taxon>Haemaphysalis</taxon>
    </lineage>
</organism>
<accession>A0A9J6FX49</accession>
<feature type="domain" description="SWIM-type" evidence="3">
    <location>
        <begin position="371"/>
        <end position="409"/>
    </location>
</feature>
<dbReference type="PANTHER" id="PTHR47526">
    <property type="entry name" value="ATP-DEPENDENT DNA HELICASE"/>
    <property type="match status" value="1"/>
</dbReference>
<feature type="compositionally biased region" description="Low complexity" evidence="2">
    <location>
        <begin position="39"/>
        <end position="52"/>
    </location>
</feature>
<dbReference type="InterPro" id="IPR011335">
    <property type="entry name" value="Restrct_endonuc-II-like"/>
</dbReference>
<feature type="compositionally biased region" description="Polar residues" evidence="2">
    <location>
        <begin position="297"/>
        <end position="309"/>
    </location>
</feature>
<evidence type="ECO:0000313" key="5">
    <source>
        <dbReference type="Proteomes" id="UP000821853"/>
    </source>
</evidence>
<dbReference type="InterPro" id="IPR019080">
    <property type="entry name" value="YqaJ_viral_recombinase"/>
</dbReference>
<dbReference type="EMBL" id="JABSTR010000004">
    <property type="protein sequence ID" value="KAH9366937.1"/>
    <property type="molecule type" value="Genomic_DNA"/>
</dbReference>
<evidence type="ECO:0000256" key="2">
    <source>
        <dbReference type="SAM" id="MobiDB-lite"/>
    </source>
</evidence>
<dbReference type="Pfam" id="PF09588">
    <property type="entry name" value="YqaJ"/>
    <property type="match status" value="1"/>
</dbReference>
<keyword evidence="1" id="KW-0862">Zinc</keyword>
<dbReference type="GO" id="GO:0006281">
    <property type="term" value="P:DNA repair"/>
    <property type="evidence" value="ECO:0007669"/>
    <property type="project" value="UniProtKB-ARBA"/>
</dbReference>
<keyword evidence="1" id="KW-0479">Metal-binding</keyword>
<dbReference type="PROSITE" id="PS50966">
    <property type="entry name" value="ZF_SWIM"/>
    <property type="match status" value="1"/>
</dbReference>
<dbReference type="InterPro" id="IPR011604">
    <property type="entry name" value="PDDEXK-like_dom_sf"/>
</dbReference>
<dbReference type="CDD" id="cd22343">
    <property type="entry name" value="PDDEXK_lambda_exonuclease-like"/>
    <property type="match status" value="1"/>
</dbReference>
<feature type="region of interest" description="Disordered" evidence="2">
    <location>
        <begin position="35"/>
        <end position="61"/>
    </location>
</feature>
<dbReference type="GO" id="GO:0008270">
    <property type="term" value="F:zinc ion binding"/>
    <property type="evidence" value="ECO:0007669"/>
    <property type="project" value="UniProtKB-KW"/>
</dbReference>
<dbReference type="SUPFAM" id="SSF52980">
    <property type="entry name" value="Restriction endonuclease-like"/>
    <property type="match status" value="1"/>
</dbReference>
<evidence type="ECO:0000313" key="4">
    <source>
        <dbReference type="EMBL" id="KAH9366937.1"/>
    </source>
</evidence>
<sequence length="780" mass="86116">MTPPWKKSCRLGRSHARDSPSLTKEFEFGVMATARSPLSPRAADASPAEARALTTEETPRATKEAHLRCIGMPTQGASPPSHSLPQDSLPLTTTFVPAEVRRQVTRHRRTSSIDCARSLELLLAGCRISWPAMHAPLSCCKLGAGDLSLSALYHRPPRPPWLRLATTVQALKRSTALSTPMQTTRWSAWTLRRQKNAAEIPPTVREKNKSTPRIELVTFQQWTQGRRPMRAPPSPSADQTSDAPQGVKMSQAAQIGKTRKARSRSHVSSPAHYRPLATSTRQVAMGASARELPQRPAASSNGAPATSPSGAELANELVRFARRAAELRDRAAAASALLAEEEDGDAAHGTGPVVAIRSSCYRSWKKNADPYTVHLAFRSNCDIEQAQCSCPAGVSGYCSHLMAVLRTVVHLQNLGYKETPEQLSPTERPQQWRRPRKTMAPQGVMNVNLRRIEGGLPMTQLQCSTQDFVPPALTEQQKRESMMRLSESTNEANGCWAAILADSATARLVKTQCGPSFEGSAKDVQMPLLPCGYEGLVPWQETPSREELGSAPVHRYLPNEQSWWPPEELGNSELLQGLVLSTEDASVLELNTRQQARSPTWKAARANRLTASKFHAVLNRKQPWTERGIANVMRPKAFSNSIVRHGTTNEPRAIQRYVHVMEHLGRSVVVSTCGLMVRPSCPWLGETPDRVVYDPREDPPFGLIKVKCPWSKRADPLSTALASEDFCMQLNDGIPELKVSSEYYAQVMGQMFCSGFKWTHFVMLRSGLLFARLCFQSPPG</sequence>
<dbReference type="InterPro" id="IPR007527">
    <property type="entry name" value="Znf_SWIM"/>
</dbReference>
<comment type="caution">
    <text evidence="4">The sequence shown here is derived from an EMBL/GenBank/DDBJ whole genome shotgun (WGS) entry which is preliminary data.</text>
</comment>
<name>A0A9J6FX49_HAELO</name>
<protein>
    <recommendedName>
        <fullName evidence="3">SWIM-type domain-containing protein</fullName>
    </recommendedName>
</protein>
<gene>
    <name evidence="4" type="ORF">HPB48_015810</name>
</gene>
<reference evidence="4 5" key="1">
    <citation type="journal article" date="2020" name="Cell">
        <title>Large-Scale Comparative Analyses of Tick Genomes Elucidate Their Genetic Diversity and Vector Capacities.</title>
        <authorList>
            <consortium name="Tick Genome and Microbiome Consortium (TIGMIC)"/>
            <person name="Jia N."/>
            <person name="Wang J."/>
            <person name="Shi W."/>
            <person name="Du L."/>
            <person name="Sun Y."/>
            <person name="Zhan W."/>
            <person name="Jiang J.F."/>
            <person name="Wang Q."/>
            <person name="Zhang B."/>
            <person name="Ji P."/>
            <person name="Bell-Sakyi L."/>
            <person name="Cui X.M."/>
            <person name="Yuan T.T."/>
            <person name="Jiang B.G."/>
            <person name="Yang W.F."/>
            <person name="Lam T.T."/>
            <person name="Chang Q.C."/>
            <person name="Ding S.J."/>
            <person name="Wang X.J."/>
            <person name="Zhu J.G."/>
            <person name="Ruan X.D."/>
            <person name="Zhao L."/>
            <person name="Wei J.T."/>
            <person name="Ye R.Z."/>
            <person name="Que T.C."/>
            <person name="Du C.H."/>
            <person name="Zhou Y.H."/>
            <person name="Cheng J.X."/>
            <person name="Dai P.F."/>
            <person name="Guo W.B."/>
            <person name="Han X.H."/>
            <person name="Huang E.J."/>
            <person name="Li L.F."/>
            <person name="Wei W."/>
            <person name="Gao Y.C."/>
            <person name="Liu J.Z."/>
            <person name="Shao H.Z."/>
            <person name="Wang X."/>
            <person name="Wang C.C."/>
            <person name="Yang T.C."/>
            <person name="Huo Q.B."/>
            <person name="Li W."/>
            <person name="Chen H.Y."/>
            <person name="Chen S.E."/>
            <person name="Zhou L.G."/>
            <person name="Ni X.B."/>
            <person name="Tian J.H."/>
            <person name="Sheng Y."/>
            <person name="Liu T."/>
            <person name="Pan Y.S."/>
            <person name="Xia L.Y."/>
            <person name="Li J."/>
            <person name="Zhao F."/>
            <person name="Cao W.C."/>
        </authorList>
    </citation>
    <scope>NUCLEOTIDE SEQUENCE [LARGE SCALE GENOMIC DNA]</scope>
    <source>
        <strain evidence="4">HaeL-2018</strain>
    </source>
</reference>
<dbReference type="AlphaFoldDB" id="A0A9J6FX49"/>
<feature type="region of interest" description="Disordered" evidence="2">
    <location>
        <begin position="219"/>
        <end position="310"/>
    </location>
</feature>
<dbReference type="PANTHER" id="PTHR47526:SF3">
    <property type="entry name" value="PHD-TYPE DOMAIN-CONTAINING PROTEIN"/>
    <property type="match status" value="1"/>
</dbReference>
<dbReference type="VEuPathDB" id="VectorBase:HLOH_049805"/>
<dbReference type="OrthoDB" id="6131569at2759"/>
<evidence type="ECO:0000259" key="3">
    <source>
        <dbReference type="PROSITE" id="PS50966"/>
    </source>
</evidence>
<proteinExistence type="predicted"/>
<dbReference type="Gene3D" id="3.90.320.10">
    <property type="match status" value="1"/>
</dbReference>